<comment type="caution">
    <text evidence="2">The sequence shown here is derived from an EMBL/GenBank/DDBJ whole genome shotgun (WGS) entry which is preliminary data.</text>
</comment>
<dbReference type="OrthoDB" id="435402at2759"/>
<evidence type="ECO:0000256" key="1">
    <source>
        <dbReference type="SAM" id="MobiDB-lite"/>
    </source>
</evidence>
<proteinExistence type="predicted"/>
<accession>A0A9Q0QJF0</accession>
<reference evidence="2" key="1">
    <citation type="submission" date="2022-11" db="EMBL/GenBank/DDBJ databases">
        <authorList>
            <person name="Hyden B.L."/>
            <person name="Feng K."/>
            <person name="Yates T."/>
            <person name="Jawdy S."/>
            <person name="Smart L.B."/>
            <person name="Muchero W."/>
        </authorList>
    </citation>
    <scope>NUCLEOTIDE SEQUENCE</scope>
    <source>
        <tissue evidence="2">Shoot tip</tissue>
    </source>
</reference>
<dbReference type="Proteomes" id="UP001151529">
    <property type="component" value="Chromosome 4"/>
</dbReference>
<keyword evidence="3" id="KW-1185">Reference proteome</keyword>
<feature type="region of interest" description="Disordered" evidence="1">
    <location>
        <begin position="83"/>
        <end position="132"/>
    </location>
</feature>
<feature type="compositionally biased region" description="Basic residues" evidence="1">
    <location>
        <begin position="121"/>
        <end position="132"/>
    </location>
</feature>
<protein>
    <submittedName>
        <fullName evidence="2">LA-RELATED PROTEIN 6C</fullName>
    </submittedName>
</protein>
<name>A0A9Q0QJF0_SALVM</name>
<evidence type="ECO:0000313" key="3">
    <source>
        <dbReference type="Proteomes" id="UP001151529"/>
    </source>
</evidence>
<gene>
    <name evidence="2" type="ORF">OIU85_028089</name>
</gene>
<dbReference type="EMBL" id="JAPFFL010000008">
    <property type="protein sequence ID" value="KAJ6707787.1"/>
    <property type="molecule type" value="Genomic_DNA"/>
</dbReference>
<reference evidence="2" key="2">
    <citation type="journal article" date="2023" name="Int. J. Mol. Sci.">
        <title>De Novo Assembly and Annotation of 11 Diverse Shrub Willow (Salix) Genomes Reveals Novel Gene Organization in Sex-Linked Regions.</title>
        <authorList>
            <person name="Hyden B."/>
            <person name="Feng K."/>
            <person name="Yates T.B."/>
            <person name="Jawdy S."/>
            <person name="Cereghino C."/>
            <person name="Smart L.B."/>
            <person name="Muchero W."/>
        </authorList>
    </citation>
    <scope>NUCLEOTIDE SEQUENCE [LARGE SCALE GENOMIC DNA]</scope>
    <source>
        <tissue evidence="2">Shoot tip</tissue>
    </source>
</reference>
<feature type="compositionally biased region" description="Acidic residues" evidence="1">
    <location>
        <begin position="83"/>
        <end position="94"/>
    </location>
</feature>
<sequence length="182" mass="20234">MSKHIRKDPEGYVPIASSSELVLTEDGNKGKRKIPFTDKHREELQVEKLNDERNWRKGLRVRLLLRCSPKSVLTRGRKSEFDNILEEEDSSLDESLEHTSRPNNSESAIDSFVEDNPGASKKARARGHGKGKCRGQIICARGMLAPPKCESSAKQISKGPRMPDGTEGFTVGRGKPPLVTQV</sequence>
<feature type="region of interest" description="Disordered" evidence="1">
    <location>
        <begin position="150"/>
        <end position="182"/>
    </location>
</feature>
<evidence type="ECO:0000313" key="2">
    <source>
        <dbReference type="EMBL" id="KAJ6707787.1"/>
    </source>
</evidence>
<dbReference type="AlphaFoldDB" id="A0A9Q0QJF0"/>
<organism evidence="2 3">
    <name type="scientific">Salix viminalis</name>
    <name type="common">Common osier</name>
    <name type="synonym">Basket willow</name>
    <dbReference type="NCBI Taxonomy" id="40686"/>
    <lineage>
        <taxon>Eukaryota</taxon>
        <taxon>Viridiplantae</taxon>
        <taxon>Streptophyta</taxon>
        <taxon>Embryophyta</taxon>
        <taxon>Tracheophyta</taxon>
        <taxon>Spermatophyta</taxon>
        <taxon>Magnoliopsida</taxon>
        <taxon>eudicotyledons</taxon>
        <taxon>Gunneridae</taxon>
        <taxon>Pentapetalae</taxon>
        <taxon>rosids</taxon>
        <taxon>fabids</taxon>
        <taxon>Malpighiales</taxon>
        <taxon>Salicaceae</taxon>
        <taxon>Saliceae</taxon>
        <taxon>Salix</taxon>
    </lineage>
</organism>